<evidence type="ECO:0000313" key="1">
    <source>
        <dbReference type="EMBL" id="MFF5291921.1"/>
    </source>
</evidence>
<accession>A0ABW6WG67</accession>
<proteinExistence type="predicted"/>
<dbReference type="RefSeq" id="WP_020511782.1">
    <property type="nucleotide sequence ID" value="NZ_JBIAZU010000003.1"/>
</dbReference>
<comment type="caution">
    <text evidence="1">The sequence shown here is derived from an EMBL/GenBank/DDBJ whole genome shotgun (WGS) entry which is preliminary data.</text>
</comment>
<sequence>MINPGSRPVEGATAAQAEANMRAFIEAVRAAAEIAREVRPVASVGEPMREESLDADGRYGWVLPIGERLVPILMPGVDLAVLRALDAASPCLRVGSEWVWWPSAAGAAVPATRPYILDAS</sequence>
<gene>
    <name evidence="1" type="ORF">ACFY35_20970</name>
</gene>
<reference evidence="1 2" key="1">
    <citation type="submission" date="2024-10" db="EMBL/GenBank/DDBJ databases">
        <title>The Natural Products Discovery Center: Release of the First 8490 Sequenced Strains for Exploring Actinobacteria Biosynthetic Diversity.</title>
        <authorList>
            <person name="Kalkreuter E."/>
            <person name="Kautsar S.A."/>
            <person name="Yang D."/>
            <person name="Bader C.D."/>
            <person name="Teijaro C.N."/>
            <person name="Fluegel L."/>
            <person name="Davis C.M."/>
            <person name="Simpson J.R."/>
            <person name="Lauterbach L."/>
            <person name="Steele A.D."/>
            <person name="Gui C."/>
            <person name="Meng S."/>
            <person name="Li G."/>
            <person name="Viehrig K."/>
            <person name="Ye F."/>
            <person name="Su P."/>
            <person name="Kiefer A.F."/>
            <person name="Nichols A."/>
            <person name="Cepeda A.J."/>
            <person name="Yan W."/>
            <person name="Fan B."/>
            <person name="Jiang Y."/>
            <person name="Adhikari A."/>
            <person name="Zheng C.-J."/>
            <person name="Schuster L."/>
            <person name="Cowan T.M."/>
            <person name="Smanski M.J."/>
            <person name="Chevrette M.G."/>
            <person name="De Carvalho L.P.S."/>
            <person name="Shen B."/>
        </authorList>
    </citation>
    <scope>NUCLEOTIDE SEQUENCE [LARGE SCALE GENOMIC DNA]</scope>
    <source>
        <strain evidence="1 2">NPDC000087</strain>
    </source>
</reference>
<evidence type="ECO:0000313" key="2">
    <source>
        <dbReference type="Proteomes" id="UP001602245"/>
    </source>
</evidence>
<dbReference type="Proteomes" id="UP001602245">
    <property type="component" value="Unassembled WGS sequence"/>
</dbReference>
<protein>
    <submittedName>
        <fullName evidence="1">Uncharacterized protein</fullName>
    </submittedName>
</protein>
<organism evidence="1 2">
    <name type="scientific">Paractinoplanes globisporus</name>
    <dbReference type="NCBI Taxonomy" id="113565"/>
    <lineage>
        <taxon>Bacteria</taxon>
        <taxon>Bacillati</taxon>
        <taxon>Actinomycetota</taxon>
        <taxon>Actinomycetes</taxon>
        <taxon>Micromonosporales</taxon>
        <taxon>Micromonosporaceae</taxon>
        <taxon>Paractinoplanes</taxon>
    </lineage>
</organism>
<keyword evidence="2" id="KW-1185">Reference proteome</keyword>
<name>A0ABW6WG67_9ACTN</name>
<dbReference type="EMBL" id="JBIAZU010000003">
    <property type="protein sequence ID" value="MFF5291921.1"/>
    <property type="molecule type" value="Genomic_DNA"/>
</dbReference>